<evidence type="ECO:0000313" key="1">
    <source>
        <dbReference type="EMBL" id="CAD8130011.1"/>
    </source>
</evidence>
<dbReference type="Proteomes" id="UP000692954">
    <property type="component" value="Unassembled WGS sequence"/>
</dbReference>
<dbReference type="EMBL" id="CAJJDN010000256">
    <property type="protein sequence ID" value="CAD8130011.1"/>
    <property type="molecule type" value="Genomic_DNA"/>
</dbReference>
<comment type="caution">
    <text evidence="1">The sequence shown here is derived from an EMBL/GenBank/DDBJ whole genome shotgun (WGS) entry which is preliminary data.</text>
</comment>
<accession>A0A8S1RMY8</accession>
<dbReference type="AlphaFoldDB" id="A0A8S1RMY8"/>
<sequence>MLLQNWKKLQIVFRTPIESKKKKKQQEKQVNVTKAIEGILNIDVTYSITFKNKQGYVYQIYYIQI</sequence>
<evidence type="ECO:0000313" key="2">
    <source>
        <dbReference type="Proteomes" id="UP000692954"/>
    </source>
</evidence>
<protein>
    <submittedName>
        <fullName evidence="1">Uncharacterized protein</fullName>
    </submittedName>
</protein>
<organism evidence="1 2">
    <name type="scientific">Paramecium sonneborni</name>
    <dbReference type="NCBI Taxonomy" id="65129"/>
    <lineage>
        <taxon>Eukaryota</taxon>
        <taxon>Sar</taxon>
        <taxon>Alveolata</taxon>
        <taxon>Ciliophora</taxon>
        <taxon>Intramacronucleata</taxon>
        <taxon>Oligohymenophorea</taxon>
        <taxon>Peniculida</taxon>
        <taxon>Parameciidae</taxon>
        <taxon>Paramecium</taxon>
    </lineage>
</organism>
<reference evidence="1" key="1">
    <citation type="submission" date="2021-01" db="EMBL/GenBank/DDBJ databases">
        <authorList>
            <consortium name="Genoscope - CEA"/>
            <person name="William W."/>
        </authorList>
    </citation>
    <scope>NUCLEOTIDE SEQUENCE</scope>
</reference>
<gene>
    <name evidence="1" type="ORF">PSON_ATCC_30995.1.T2560009</name>
</gene>
<keyword evidence="2" id="KW-1185">Reference proteome</keyword>
<proteinExistence type="predicted"/>
<name>A0A8S1RMY8_9CILI</name>